<dbReference type="InterPro" id="IPR012424">
    <property type="entry name" value="Conjugative_transposon_TraJ_C"/>
</dbReference>
<evidence type="ECO:0000313" key="5">
    <source>
        <dbReference type="Proteomes" id="UP000260644"/>
    </source>
</evidence>
<feature type="domain" description="Conjugative transposon TraJ C-terminal" evidence="3">
    <location>
        <begin position="30"/>
        <end position="398"/>
    </location>
</feature>
<feature type="transmembrane region" description="Helical" evidence="1">
    <location>
        <begin position="44"/>
        <end position="66"/>
    </location>
</feature>
<keyword evidence="5" id="KW-1185">Reference proteome</keyword>
<dbReference type="RefSeq" id="WP_116973989.1">
    <property type="nucleotide sequence ID" value="NZ_QPMM01000001.1"/>
</dbReference>
<evidence type="ECO:0000256" key="1">
    <source>
        <dbReference type="SAM" id="Phobius"/>
    </source>
</evidence>
<dbReference type="OrthoDB" id="1147144at2"/>
<protein>
    <submittedName>
        <fullName evidence="4">Conjugative transposon protein TraJ</fullName>
    </submittedName>
</protein>
<name>A0A3E1YI00_9BACT</name>
<keyword evidence="1" id="KW-1133">Transmembrane helix</keyword>
<feature type="transmembrane region" description="Helical" evidence="1">
    <location>
        <begin position="257"/>
        <end position="281"/>
    </location>
</feature>
<feature type="transmembrane region" description="Helical" evidence="1">
    <location>
        <begin position="301"/>
        <end position="325"/>
    </location>
</feature>
<feature type="chain" id="PRO_5017784443" evidence="2">
    <location>
        <begin position="24"/>
        <end position="401"/>
    </location>
</feature>
<sequence>MKCARLIFVVLVAGLLIPGHSYAQGASEGVGGLHAVLDKLMDDMMPLCSELTGIGQAIGGFAAIWYISSRVWGQIARAESVDLYPLLRPFVITILIGMFPQVLNVMNGVLKPTVTATAAIVHDSDTAIAVLLQEKEQAIKETDVYKMYVGADGKGDKDKWYKYYHPNDTARSKEGMFERIGNDLRFSIEQTAYGIKNSIKQFMSEVLQVLFQAASLCVNTVRIFYLIVLAILGPLVFGLSILDGFQQSIVSWIGRYINYYMWLPVANIFGAIINKIQINMIKLDVEQIKKYGDTAFGANDTAYIIFLIMGIIGYFTVPSIAGYIIHVGGANPLLQKITGITTSVASGGAGRIAQGAANIANAPGDIGDGLSGKSSGSGLTGSIGRAAGNAGSHMYDSIAGK</sequence>
<keyword evidence="1" id="KW-0472">Membrane</keyword>
<evidence type="ECO:0000259" key="3">
    <source>
        <dbReference type="Pfam" id="PF07863"/>
    </source>
</evidence>
<comment type="caution">
    <text evidence="4">The sequence shown here is derived from an EMBL/GenBank/DDBJ whole genome shotgun (WGS) entry which is preliminary data.</text>
</comment>
<proteinExistence type="predicted"/>
<dbReference type="NCBIfam" id="TIGR03782">
    <property type="entry name" value="Bac_Flav_CT_J"/>
    <property type="match status" value="1"/>
</dbReference>
<dbReference type="InterPro" id="IPR022393">
    <property type="entry name" value="Conjugative_transposon_TraJ"/>
</dbReference>
<dbReference type="AlphaFoldDB" id="A0A3E1YI00"/>
<feature type="signal peptide" evidence="2">
    <location>
        <begin position="1"/>
        <end position="23"/>
    </location>
</feature>
<dbReference type="Proteomes" id="UP000260644">
    <property type="component" value="Unassembled WGS sequence"/>
</dbReference>
<keyword evidence="1" id="KW-0812">Transmembrane</keyword>
<organism evidence="4 5">
    <name type="scientific">Chitinophaga silvatica</name>
    <dbReference type="NCBI Taxonomy" id="2282649"/>
    <lineage>
        <taxon>Bacteria</taxon>
        <taxon>Pseudomonadati</taxon>
        <taxon>Bacteroidota</taxon>
        <taxon>Chitinophagia</taxon>
        <taxon>Chitinophagales</taxon>
        <taxon>Chitinophagaceae</taxon>
        <taxon>Chitinophaga</taxon>
    </lineage>
</organism>
<dbReference type="Pfam" id="PF07863">
    <property type="entry name" value="CtnDOT_TraJ"/>
    <property type="match status" value="1"/>
</dbReference>
<accession>A0A3E1YI00</accession>
<gene>
    <name evidence="4" type="primary">traJ</name>
    <name evidence="4" type="ORF">DVR12_03145</name>
</gene>
<feature type="transmembrane region" description="Helical" evidence="1">
    <location>
        <begin position="223"/>
        <end position="245"/>
    </location>
</feature>
<keyword evidence="2" id="KW-0732">Signal</keyword>
<dbReference type="EMBL" id="QPMM01000001">
    <property type="protein sequence ID" value="RFS27053.1"/>
    <property type="molecule type" value="Genomic_DNA"/>
</dbReference>
<evidence type="ECO:0000313" key="4">
    <source>
        <dbReference type="EMBL" id="RFS27053.1"/>
    </source>
</evidence>
<reference evidence="4 5" key="1">
    <citation type="submission" date="2018-07" db="EMBL/GenBank/DDBJ databases">
        <title>Chitinophaga K2CV101002-2 sp. nov., isolated from a monsoon evergreen broad-leaved forest soil.</title>
        <authorList>
            <person name="Lv Y."/>
        </authorList>
    </citation>
    <scope>NUCLEOTIDE SEQUENCE [LARGE SCALE GENOMIC DNA]</scope>
    <source>
        <strain evidence="4 5">GDMCC 1.1288</strain>
    </source>
</reference>
<evidence type="ECO:0000256" key="2">
    <source>
        <dbReference type="SAM" id="SignalP"/>
    </source>
</evidence>